<keyword evidence="1 2" id="KW-0597">Phosphoprotein</keyword>
<evidence type="ECO:0000259" key="3">
    <source>
        <dbReference type="PROSITE" id="PS50110"/>
    </source>
</evidence>
<feature type="modified residue" description="4-aspartylphosphate" evidence="2">
    <location>
        <position position="55"/>
    </location>
</feature>
<dbReference type="Gene3D" id="3.40.50.2300">
    <property type="match status" value="1"/>
</dbReference>
<dbReference type="PANTHER" id="PTHR44591:SF3">
    <property type="entry name" value="RESPONSE REGULATORY DOMAIN-CONTAINING PROTEIN"/>
    <property type="match status" value="1"/>
</dbReference>
<dbReference type="SUPFAM" id="SSF52172">
    <property type="entry name" value="CheY-like"/>
    <property type="match status" value="1"/>
</dbReference>
<evidence type="ECO:0000256" key="2">
    <source>
        <dbReference type="PROSITE-ProRule" id="PRU00169"/>
    </source>
</evidence>
<keyword evidence="5" id="KW-1185">Reference proteome</keyword>
<dbReference type="InterPro" id="IPR050595">
    <property type="entry name" value="Bact_response_regulator"/>
</dbReference>
<evidence type="ECO:0000313" key="4">
    <source>
        <dbReference type="EMBL" id="BDU77226.1"/>
    </source>
</evidence>
<dbReference type="PROSITE" id="PS50110">
    <property type="entry name" value="RESPONSE_REGULATORY"/>
    <property type="match status" value="1"/>
</dbReference>
<feature type="domain" description="Response regulatory" evidence="3">
    <location>
        <begin position="6"/>
        <end position="120"/>
    </location>
</feature>
<dbReference type="KEGG" id="msea:METESE_21840"/>
<name>A0AA48KCL9_9BACT</name>
<gene>
    <name evidence="4" type="ORF">METESE_21840</name>
</gene>
<organism evidence="4 5">
    <name type="scientific">Mesoterricola sediminis</name>
    <dbReference type="NCBI Taxonomy" id="2927980"/>
    <lineage>
        <taxon>Bacteria</taxon>
        <taxon>Pseudomonadati</taxon>
        <taxon>Acidobacteriota</taxon>
        <taxon>Holophagae</taxon>
        <taxon>Holophagales</taxon>
        <taxon>Holophagaceae</taxon>
        <taxon>Mesoterricola</taxon>
    </lineage>
</organism>
<protein>
    <recommendedName>
        <fullName evidence="3">Response regulatory domain-containing protein</fullName>
    </recommendedName>
</protein>
<dbReference type="EMBL" id="AP027081">
    <property type="protein sequence ID" value="BDU77226.1"/>
    <property type="molecule type" value="Genomic_DNA"/>
</dbReference>
<evidence type="ECO:0000256" key="1">
    <source>
        <dbReference type="ARBA" id="ARBA00022553"/>
    </source>
</evidence>
<reference evidence="4" key="1">
    <citation type="journal article" date="2023" name="Int. J. Syst. Evol. Microbiol.">
        <title>Mesoterricola silvestris gen. nov., sp. nov., Mesoterricola sediminis sp. nov., Geothrix oryzae sp. nov., Geothrix edaphica sp. nov., Geothrix rubra sp. nov., and Geothrix limicola sp. nov., six novel members of Acidobacteriota isolated from soils.</title>
        <authorList>
            <person name="Itoh H."/>
            <person name="Sugisawa Y."/>
            <person name="Mise K."/>
            <person name="Xu Z."/>
            <person name="Kuniyasu M."/>
            <person name="Ushijima N."/>
            <person name="Kawano K."/>
            <person name="Kobayashi E."/>
            <person name="Shiratori Y."/>
            <person name="Masuda Y."/>
            <person name="Senoo K."/>
        </authorList>
    </citation>
    <scope>NUCLEOTIDE SEQUENCE</scope>
    <source>
        <strain evidence="4">W786</strain>
    </source>
</reference>
<dbReference type="SMART" id="SM00448">
    <property type="entry name" value="REC"/>
    <property type="match status" value="1"/>
</dbReference>
<dbReference type="RefSeq" id="WP_243332228.1">
    <property type="nucleotide sequence ID" value="NZ_AP027081.1"/>
</dbReference>
<dbReference type="GO" id="GO:0000160">
    <property type="term" value="P:phosphorelay signal transduction system"/>
    <property type="evidence" value="ECO:0007669"/>
    <property type="project" value="InterPro"/>
</dbReference>
<dbReference type="InterPro" id="IPR001789">
    <property type="entry name" value="Sig_transdc_resp-reg_receiver"/>
</dbReference>
<dbReference type="InterPro" id="IPR011006">
    <property type="entry name" value="CheY-like_superfamily"/>
</dbReference>
<dbReference type="PANTHER" id="PTHR44591">
    <property type="entry name" value="STRESS RESPONSE REGULATOR PROTEIN 1"/>
    <property type="match status" value="1"/>
</dbReference>
<dbReference type="Proteomes" id="UP001228113">
    <property type="component" value="Chromosome"/>
</dbReference>
<accession>A0AA48KCL9</accession>
<dbReference type="AlphaFoldDB" id="A0AA48KCL9"/>
<dbReference type="Pfam" id="PF00072">
    <property type="entry name" value="Response_reg"/>
    <property type="match status" value="1"/>
</dbReference>
<sequence length="251" mass="26842">MESKGRLLLADDEDVFLQAMAQLLEMQGFTVDPAASVPEARALLEANSYDILVSDIVMPGGKVLDLVRSIPERNAGLPVVLMTGHPSVDTALEAMGNAVLAYLVKPFTLEELMGPLQTGLRLRKVQSLALESSRRLQTWADEMRAVEADIRSAPASMGVMPLSGLVGLVLGNLAASTLELKQLLDVALQTSASQGVCGIRDCPRLGLLQETLREGVDVLERTKGSFKSKELGDLRRRFSSALEGTGPTTGA</sequence>
<proteinExistence type="predicted"/>
<evidence type="ECO:0000313" key="5">
    <source>
        <dbReference type="Proteomes" id="UP001228113"/>
    </source>
</evidence>